<evidence type="ECO:0000313" key="1">
    <source>
        <dbReference type="EMBL" id="DAD70751.1"/>
    </source>
</evidence>
<name>A0A8S5LLM4_9CAUD</name>
<proteinExistence type="predicted"/>
<reference evidence="1" key="1">
    <citation type="journal article" date="2021" name="Proc. Natl. Acad. Sci. U.S.A.">
        <title>A Catalog of Tens of Thousands of Viruses from Human Metagenomes Reveals Hidden Associations with Chronic Diseases.</title>
        <authorList>
            <person name="Tisza M.J."/>
            <person name="Buck C.B."/>
        </authorList>
    </citation>
    <scope>NUCLEOTIDE SEQUENCE</scope>
    <source>
        <strain evidence="1">CtKcB20</strain>
    </source>
</reference>
<dbReference type="EMBL" id="BK015870">
    <property type="protein sequence ID" value="DAD70751.1"/>
    <property type="molecule type" value="Genomic_DNA"/>
</dbReference>
<protein>
    <submittedName>
        <fullName evidence="1">Uncharacterized protein</fullName>
    </submittedName>
</protein>
<organism evidence="1">
    <name type="scientific">Siphoviridae sp. ctKcB20</name>
    <dbReference type="NCBI Taxonomy" id="2827568"/>
    <lineage>
        <taxon>Viruses</taxon>
        <taxon>Duplodnaviria</taxon>
        <taxon>Heunggongvirae</taxon>
        <taxon>Uroviricota</taxon>
        <taxon>Caudoviricetes</taxon>
    </lineage>
</organism>
<sequence>MLSERTSEALDILVGQYFQLNRTFDRCVSWMEVKFAMPNAANIIHHKLAHLWPLMADTVSDFKHQWNITTYYPETHGDKREYDNLEQMMDTMLRETLDLYQVIKQTYYIAKEEKDFNANAMLQELMQDMNKVVAQIILLDDKAKQMSTEYDEYDRHIDSWGIVGLEDYQ</sequence>
<accession>A0A8S5LLM4</accession>